<evidence type="ECO:0000313" key="1">
    <source>
        <dbReference type="EMBL" id="BBO34728.1"/>
    </source>
</evidence>
<name>A0A5K7XE15_9BACT</name>
<reference evidence="2" key="1">
    <citation type="submission" date="2019-10" db="EMBL/GenBank/DDBJ databases">
        <title>Lacipirellula parvula gen. nov., sp. nov., representing a lineage of planctomycetes widespread in freshwater anoxic habitats, and description of the family Lacipirellulaceae.</title>
        <authorList>
            <person name="Dedysh S.N."/>
            <person name="Kulichevskaya I.S."/>
            <person name="Beletsky A.V."/>
            <person name="Rakitin A.L."/>
            <person name="Mardanov A.V."/>
            <person name="Ivanova A.A."/>
            <person name="Saltykova V.X."/>
            <person name="Rijpstra W.I.C."/>
            <person name="Sinninghe Damste J.S."/>
            <person name="Ravin N.V."/>
        </authorList>
    </citation>
    <scope>NUCLEOTIDE SEQUENCE [LARGE SCALE GENOMIC DNA]</scope>
    <source>
        <strain evidence="2">PX69</strain>
    </source>
</reference>
<dbReference type="EMBL" id="AP021861">
    <property type="protein sequence ID" value="BBO34728.1"/>
    <property type="molecule type" value="Genomic_DNA"/>
</dbReference>
<evidence type="ECO:0000313" key="2">
    <source>
        <dbReference type="Proteomes" id="UP000326837"/>
    </source>
</evidence>
<sequence>MQANDDAFVVTAIHAWSESMQKTATPPPAPSPYRTKAEAAEYIRCSVRTLDRLDLPRIKRGGRVLFHIKSLDAAMLALESK</sequence>
<protein>
    <submittedName>
        <fullName evidence="1">Uncharacterized protein</fullName>
    </submittedName>
</protein>
<keyword evidence="2" id="KW-1185">Reference proteome</keyword>
<gene>
    <name evidence="1" type="ORF">PLANPX_4340</name>
</gene>
<dbReference type="KEGG" id="lpav:PLANPX_4340"/>
<dbReference type="Proteomes" id="UP000326837">
    <property type="component" value="Chromosome"/>
</dbReference>
<proteinExistence type="predicted"/>
<accession>A0A5K7XE15</accession>
<dbReference type="AlphaFoldDB" id="A0A5K7XE15"/>
<organism evidence="1 2">
    <name type="scientific">Lacipirellula parvula</name>
    <dbReference type="NCBI Taxonomy" id="2650471"/>
    <lineage>
        <taxon>Bacteria</taxon>
        <taxon>Pseudomonadati</taxon>
        <taxon>Planctomycetota</taxon>
        <taxon>Planctomycetia</taxon>
        <taxon>Pirellulales</taxon>
        <taxon>Lacipirellulaceae</taxon>
        <taxon>Lacipirellula</taxon>
    </lineage>
</organism>